<dbReference type="Gene3D" id="2.60.40.4070">
    <property type="match status" value="1"/>
</dbReference>
<dbReference type="InterPro" id="IPR006626">
    <property type="entry name" value="PbH1"/>
</dbReference>
<dbReference type="InterPro" id="IPR012334">
    <property type="entry name" value="Pectin_lyas_fold"/>
</dbReference>
<dbReference type="SMART" id="SM00710">
    <property type="entry name" value="PbH1"/>
    <property type="match status" value="6"/>
</dbReference>
<evidence type="ECO:0000313" key="3">
    <source>
        <dbReference type="EMBL" id="TKJ36565.1"/>
    </source>
</evidence>
<protein>
    <recommendedName>
        <fullName evidence="2">Secretion system C-terminal sorting domain-containing protein</fullName>
    </recommendedName>
</protein>
<sequence>MKRKAFVPLQTLLIPTAILVLASITSADTYISGGDVYGNWTEAGSPYIIQGDITIPSAETLNITYGVEVRFEQNTGLSVYGSLLADGTDPFSVGDTVFFTSTSPPGSWDGIHVEGSGSMELIFSTLEYGNSLWTTNGLLFTDCRLSIPVCEEPNGLDLTRCLVTVSLSSVGSNPLDIEGCTFEGNLEFMYNAAGGSIANSTLQQNLSYCTGMSAGTLQLYDSQVNGSVVCFGEDCIISLNGCTIQGAISTTEDGSVEFNNSTAYSAISVINTNPGEYTHLDIINSTVHGQITIDWVDVEITGSTLYSGIGLTTARRLEVNGNTIHGILSGSISAMSYYDANVINNKFVNAGIDISGVFSEISCYVHYNEVTNCLLNGISVAAQVSATTAHELSIVNNTVYNSGGNGISISKTGSGDLNTSLTNNIVSTSGEYGIYVSDFDSPNVSYNDVWNSAIGDYSGVTPGIGSISLDPQFIDPGNGDLNLQRISPCIDAGDPSSPFDPDGTIADMGAFYFHQDMLVKLTLIPDYLPIVIPETGGEFGFTIEVTNLTLDWQSFDFWSEIELPGWGSFEVLSATGLLIAPGFTAYGYRLQQVPDFAPAGTYTYLAYVGTYPWIVDDYYYFFFEKEGSVEGNFPGSPSYWFCAGKGFEGLNVNKDEDIPSNFVLNEAYPNPFNPTTTISYQLPATSLVSLSIYDISGRQLANLVNGWRDAGNHEVTFDASELSSGMYIYHLQAGDFTDSGKMILMK</sequence>
<dbReference type="EMBL" id="NJBN01000016">
    <property type="protein sequence ID" value="TKJ36565.1"/>
    <property type="molecule type" value="Genomic_DNA"/>
</dbReference>
<dbReference type="Gene3D" id="2.160.20.10">
    <property type="entry name" value="Single-stranded right-handed beta-helix, Pectin lyase-like"/>
    <property type="match status" value="1"/>
</dbReference>
<dbReference type="InterPro" id="IPR011050">
    <property type="entry name" value="Pectin_lyase_fold/virulence"/>
</dbReference>
<dbReference type="Proteomes" id="UP000319619">
    <property type="component" value="Unassembled WGS sequence"/>
</dbReference>
<dbReference type="Pfam" id="PF18962">
    <property type="entry name" value="Por_Secre_tail"/>
    <property type="match status" value="1"/>
</dbReference>
<gene>
    <name evidence="3" type="ORF">CEE37_14895</name>
</gene>
<comment type="caution">
    <text evidence="3">The sequence shown here is derived from an EMBL/GenBank/DDBJ whole genome shotgun (WGS) entry which is preliminary data.</text>
</comment>
<feature type="chain" id="PRO_5022083631" description="Secretion system C-terminal sorting domain-containing protein" evidence="1">
    <location>
        <begin position="28"/>
        <end position="746"/>
    </location>
</feature>
<organism evidence="3 4">
    <name type="scientific">candidate division LCP-89 bacterium B3_LCP</name>
    <dbReference type="NCBI Taxonomy" id="2012998"/>
    <lineage>
        <taxon>Bacteria</taxon>
        <taxon>Pseudomonadati</taxon>
        <taxon>Bacteria division LCP-89</taxon>
    </lineage>
</organism>
<name>A0A532UNN9_UNCL8</name>
<dbReference type="InterPro" id="IPR026444">
    <property type="entry name" value="Secre_tail"/>
</dbReference>
<proteinExistence type="predicted"/>
<accession>A0A532UNN9</accession>
<feature type="domain" description="Secretion system C-terminal sorting" evidence="2">
    <location>
        <begin position="668"/>
        <end position="743"/>
    </location>
</feature>
<reference evidence="3 4" key="1">
    <citation type="submission" date="2017-06" db="EMBL/GenBank/DDBJ databases">
        <title>Novel microbial phyla capable of carbon fixation and sulfur reduction in deep-sea sediments.</title>
        <authorList>
            <person name="Huang J."/>
            <person name="Baker B."/>
            <person name="Wang Y."/>
        </authorList>
    </citation>
    <scope>NUCLEOTIDE SEQUENCE [LARGE SCALE GENOMIC DNA]</scope>
    <source>
        <strain evidence="3">B3_LCP</strain>
    </source>
</reference>
<evidence type="ECO:0000313" key="4">
    <source>
        <dbReference type="Proteomes" id="UP000319619"/>
    </source>
</evidence>
<feature type="signal peptide" evidence="1">
    <location>
        <begin position="1"/>
        <end position="27"/>
    </location>
</feature>
<evidence type="ECO:0000256" key="1">
    <source>
        <dbReference type="SAM" id="SignalP"/>
    </source>
</evidence>
<keyword evidence="1" id="KW-0732">Signal</keyword>
<evidence type="ECO:0000259" key="2">
    <source>
        <dbReference type="Pfam" id="PF18962"/>
    </source>
</evidence>
<dbReference type="SUPFAM" id="SSF51126">
    <property type="entry name" value="Pectin lyase-like"/>
    <property type="match status" value="1"/>
</dbReference>
<dbReference type="AlphaFoldDB" id="A0A532UNN9"/>
<dbReference type="NCBIfam" id="TIGR04183">
    <property type="entry name" value="Por_Secre_tail"/>
    <property type="match status" value="1"/>
</dbReference>